<dbReference type="HOGENOM" id="CLU_060131_3_2_1"/>
<keyword evidence="3" id="KW-1185">Reference proteome</keyword>
<organism evidence="2 3">
    <name type="scientific">Exophiala mesophila</name>
    <name type="common">Black yeast-like fungus</name>
    <dbReference type="NCBI Taxonomy" id="212818"/>
    <lineage>
        <taxon>Eukaryota</taxon>
        <taxon>Fungi</taxon>
        <taxon>Dikarya</taxon>
        <taxon>Ascomycota</taxon>
        <taxon>Pezizomycotina</taxon>
        <taxon>Eurotiomycetes</taxon>
        <taxon>Chaetothyriomycetidae</taxon>
        <taxon>Chaetothyriales</taxon>
        <taxon>Herpotrichiellaceae</taxon>
        <taxon>Exophiala</taxon>
    </lineage>
</organism>
<dbReference type="Gene3D" id="3.40.630.30">
    <property type="match status" value="1"/>
</dbReference>
<dbReference type="GO" id="GO:0016747">
    <property type="term" value="F:acyltransferase activity, transferring groups other than amino-acyl groups"/>
    <property type="evidence" value="ECO:0007669"/>
    <property type="project" value="InterPro"/>
</dbReference>
<evidence type="ECO:0000313" key="2">
    <source>
        <dbReference type="EMBL" id="KIV94342.1"/>
    </source>
</evidence>
<sequence>MHIRPAQPTDFSAMSHVAFDAMLDDELSAFIAPYRRQHPECLRLTFLRRAKIRYYSGKHLLVAVLDSSDAGWDGTDTVVGYLSAIDPAARGERGSRWSDKLELALLNLQSKAVEYTFADRSVSRRNLRQFQSTIMDVSDLQCFADVPRHWEIDFLAVDPKAQGRGLGRLLISAVQKLATEDGLPVILIASVKGRPVYRKCGFVELGEVNLGADVRGQAMVWKP</sequence>
<accession>A0A0D1ZIA3</accession>
<dbReference type="PANTHER" id="PTHR42791">
    <property type="entry name" value="GNAT FAMILY ACETYLTRANSFERASE"/>
    <property type="match status" value="1"/>
</dbReference>
<dbReference type="RefSeq" id="XP_016225916.1">
    <property type="nucleotide sequence ID" value="XM_016366398.1"/>
</dbReference>
<dbReference type="STRING" id="212818.A0A0D1ZIA3"/>
<dbReference type="OrthoDB" id="410198at2759"/>
<dbReference type="PANTHER" id="PTHR42791:SF1">
    <property type="entry name" value="N-ACETYLTRANSFERASE DOMAIN-CONTAINING PROTEIN"/>
    <property type="match status" value="1"/>
</dbReference>
<dbReference type="SUPFAM" id="SSF55729">
    <property type="entry name" value="Acyl-CoA N-acyltransferases (Nat)"/>
    <property type="match status" value="1"/>
</dbReference>
<dbReference type="CDD" id="cd04301">
    <property type="entry name" value="NAT_SF"/>
    <property type="match status" value="1"/>
</dbReference>
<reference evidence="2 3" key="1">
    <citation type="submission" date="2015-01" db="EMBL/GenBank/DDBJ databases">
        <title>The Genome Sequence of Exophiala mesophila CBS40295.</title>
        <authorList>
            <consortium name="The Broad Institute Genomics Platform"/>
            <person name="Cuomo C."/>
            <person name="de Hoog S."/>
            <person name="Gorbushina A."/>
            <person name="Stielow B."/>
            <person name="Teixiera M."/>
            <person name="Abouelleil A."/>
            <person name="Chapman S.B."/>
            <person name="Priest M."/>
            <person name="Young S.K."/>
            <person name="Wortman J."/>
            <person name="Nusbaum C."/>
            <person name="Birren B."/>
        </authorList>
    </citation>
    <scope>NUCLEOTIDE SEQUENCE [LARGE SCALE GENOMIC DNA]</scope>
    <source>
        <strain evidence="2 3">CBS 40295</strain>
    </source>
</reference>
<dbReference type="OMA" id="DIFPELW"/>
<dbReference type="EMBL" id="KN847521">
    <property type="protein sequence ID" value="KIV94342.1"/>
    <property type="molecule type" value="Genomic_DNA"/>
</dbReference>
<evidence type="ECO:0000259" key="1">
    <source>
        <dbReference type="PROSITE" id="PS51186"/>
    </source>
</evidence>
<name>A0A0D1ZIA3_EXOME</name>
<proteinExistence type="predicted"/>
<dbReference type="GeneID" id="27319961"/>
<dbReference type="AlphaFoldDB" id="A0A0D1ZIA3"/>
<dbReference type="Proteomes" id="UP000054302">
    <property type="component" value="Unassembled WGS sequence"/>
</dbReference>
<feature type="domain" description="N-acetyltransferase" evidence="1">
    <location>
        <begin position="50"/>
        <end position="223"/>
    </location>
</feature>
<dbReference type="InterPro" id="IPR016181">
    <property type="entry name" value="Acyl_CoA_acyltransferase"/>
</dbReference>
<dbReference type="PROSITE" id="PS51186">
    <property type="entry name" value="GNAT"/>
    <property type="match status" value="1"/>
</dbReference>
<dbReference type="Pfam" id="PF13673">
    <property type="entry name" value="Acetyltransf_10"/>
    <property type="match status" value="1"/>
</dbReference>
<dbReference type="InterPro" id="IPR000182">
    <property type="entry name" value="GNAT_dom"/>
</dbReference>
<dbReference type="InterPro" id="IPR052523">
    <property type="entry name" value="Trichothecene_AcTrans"/>
</dbReference>
<protein>
    <recommendedName>
        <fullName evidence="1">N-acetyltransferase domain-containing protein</fullName>
    </recommendedName>
</protein>
<dbReference type="VEuPathDB" id="FungiDB:PV10_02116"/>
<evidence type="ECO:0000313" key="3">
    <source>
        <dbReference type="Proteomes" id="UP000054302"/>
    </source>
</evidence>
<gene>
    <name evidence="2" type="ORF">PV10_02116</name>
</gene>